<dbReference type="UCSC" id="C01G10.18">
    <property type="organism name" value="c. elegans"/>
</dbReference>
<dbReference type="AGR" id="WB:WBGene00077583"/>
<feature type="chain" id="PRO_5002769674" evidence="1">
    <location>
        <begin position="20"/>
        <end position="66"/>
    </location>
</feature>
<dbReference type="CTD" id="6418691"/>
<dbReference type="RefSeq" id="NP_001122839.1">
    <property type="nucleotide sequence ID" value="NM_001129367.4"/>
</dbReference>
<keyword evidence="3" id="KW-1185">Reference proteome</keyword>
<evidence type="ECO:0000313" key="3">
    <source>
        <dbReference type="Proteomes" id="UP000001940"/>
    </source>
</evidence>
<dbReference type="Proteomes" id="UP000001940">
    <property type="component" value="Chromosome V"/>
</dbReference>
<keyword evidence="1" id="KW-0732">Signal</keyword>
<dbReference type="STRING" id="6239.C01G10.18.1"/>
<gene>
    <name evidence="2 4" type="ORF">C01G10.18</name>
    <name evidence="2" type="ORF">CELE_C01G10.18</name>
</gene>
<protein>
    <submittedName>
        <fullName evidence="2">FIP (Fungus-Induced Protein) Related</fullName>
    </submittedName>
</protein>
<dbReference type="PaxDb" id="6239-C01G10.18"/>
<dbReference type="HOGENOM" id="CLU_2833502_0_0_1"/>
<dbReference type="WormBase" id="C01G10.18">
    <property type="protein sequence ID" value="CE42430"/>
    <property type="gene ID" value="WBGene00077583"/>
</dbReference>
<evidence type="ECO:0000256" key="1">
    <source>
        <dbReference type="SAM" id="SignalP"/>
    </source>
</evidence>
<dbReference type="AlphaFoldDB" id="B1Q267"/>
<dbReference type="EMBL" id="BX284605">
    <property type="protein sequence ID" value="CAQ16133.1"/>
    <property type="molecule type" value="Genomic_DNA"/>
</dbReference>
<dbReference type="GeneID" id="6418691"/>
<sequence>MNFLTILTTFFVFLSTANAQYYYYPDGTYNNGYYYYPSNDNSGGYYYNGYYYDTGYTPYYYTYGKK</sequence>
<dbReference type="KEGG" id="cel:CELE_C01G10.18"/>
<name>B1Q267_CAEEL</name>
<evidence type="ECO:0000313" key="2">
    <source>
        <dbReference type="EMBL" id="CAQ16133.1"/>
    </source>
</evidence>
<dbReference type="Bgee" id="WBGene00077583">
    <property type="expression patterns" value="Expressed in adult organism and 1 other cell type or tissue"/>
</dbReference>
<feature type="signal peptide" evidence="1">
    <location>
        <begin position="1"/>
        <end position="19"/>
    </location>
</feature>
<dbReference type="InParanoid" id="B1Q267"/>
<proteinExistence type="predicted"/>
<reference evidence="2 3" key="1">
    <citation type="journal article" date="1998" name="Science">
        <title>Genome sequence of the nematode C. elegans: a platform for investigating biology.</title>
        <authorList>
            <consortium name="The C. elegans sequencing consortium"/>
            <person name="Sulson J.E."/>
            <person name="Waterston R."/>
        </authorList>
    </citation>
    <scope>NUCLEOTIDE SEQUENCE [LARGE SCALE GENOMIC DNA]</scope>
    <source>
        <strain evidence="2 3">Bristol N2</strain>
    </source>
</reference>
<organism evidence="2 3">
    <name type="scientific">Caenorhabditis elegans</name>
    <dbReference type="NCBI Taxonomy" id="6239"/>
    <lineage>
        <taxon>Eukaryota</taxon>
        <taxon>Metazoa</taxon>
        <taxon>Ecdysozoa</taxon>
        <taxon>Nematoda</taxon>
        <taxon>Chromadorea</taxon>
        <taxon>Rhabditida</taxon>
        <taxon>Rhabditina</taxon>
        <taxon>Rhabditomorpha</taxon>
        <taxon>Rhabditoidea</taxon>
        <taxon>Rhabditidae</taxon>
        <taxon>Peloderinae</taxon>
        <taxon>Caenorhabditis</taxon>
    </lineage>
</organism>
<evidence type="ECO:0000313" key="4">
    <source>
        <dbReference type="WormBase" id="C01G10.18"/>
    </source>
</evidence>
<accession>B1Q267</accession>